<gene>
    <name evidence="2" type="ORF">A0H76_1814</name>
</gene>
<organism evidence="2 3">
    <name type="scientific">Hepatospora eriocheir</name>
    <dbReference type="NCBI Taxonomy" id="1081669"/>
    <lineage>
        <taxon>Eukaryota</taxon>
        <taxon>Fungi</taxon>
        <taxon>Fungi incertae sedis</taxon>
        <taxon>Microsporidia</taxon>
        <taxon>Hepatosporidae</taxon>
        <taxon>Hepatospora</taxon>
    </lineage>
</organism>
<feature type="region of interest" description="Disordered" evidence="1">
    <location>
        <begin position="58"/>
        <end position="79"/>
    </location>
</feature>
<dbReference type="VEuPathDB" id="MicrosporidiaDB:A0H76_1814"/>
<accession>A0A1X0QGF6</accession>
<comment type="caution">
    <text evidence="2">The sequence shown here is derived from an EMBL/GenBank/DDBJ whole genome shotgun (WGS) entry which is preliminary data.</text>
</comment>
<dbReference type="EMBL" id="LTAI01000409">
    <property type="protein sequence ID" value="ORD98860.1"/>
    <property type="molecule type" value="Genomic_DNA"/>
</dbReference>
<protein>
    <submittedName>
        <fullName evidence="2">Uncharacterized protein</fullName>
    </submittedName>
</protein>
<dbReference type="Proteomes" id="UP000192501">
    <property type="component" value="Unassembled WGS sequence"/>
</dbReference>
<name>A0A1X0QGF6_9MICR</name>
<dbReference type="AlphaFoldDB" id="A0A1X0QGF6"/>
<evidence type="ECO:0000313" key="2">
    <source>
        <dbReference type="EMBL" id="ORD98860.1"/>
    </source>
</evidence>
<dbReference type="VEuPathDB" id="MicrosporidiaDB:HERIO_2381"/>
<evidence type="ECO:0000313" key="3">
    <source>
        <dbReference type="Proteomes" id="UP000192501"/>
    </source>
</evidence>
<reference evidence="2 3" key="1">
    <citation type="journal article" date="2017" name="Environ. Microbiol.">
        <title>Decay of the glycolytic pathway and adaptation to intranuclear parasitism within Enterocytozoonidae microsporidia.</title>
        <authorList>
            <person name="Wiredu Boakye D."/>
            <person name="Jaroenlak P."/>
            <person name="Prachumwat A."/>
            <person name="Williams T.A."/>
            <person name="Bateman K.S."/>
            <person name="Itsathitphaisarn O."/>
            <person name="Sritunyalucksana K."/>
            <person name="Paszkiewicz K.H."/>
            <person name="Moore K.A."/>
            <person name="Stentiford G.D."/>
            <person name="Williams B.A."/>
        </authorList>
    </citation>
    <scope>NUCLEOTIDE SEQUENCE [LARGE SCALE GENOMIC DNA]</scope>
    <source>
        <strain evidence="3">canceri</strain>
    </source>
</reference>
<sequence length="79" mass="8959">MKLYLNILNIVSVQEKVSNTKLEGFKEVSKTKIDEMSMKVKGLKHKLKCKLSCGDFNQTDSDSEQPDGRIVQKRSGIDQ</sequence>
<evidence type="ECO:0000256" key="1">
    <source>
        <dbReference type="SAM" id="MobiDB-lite"/>
    </source>
</evidence>
<proteinExistence type="predicted"/>